<keyword evidence="3" id="KW-1185">Reference proteome</keyword>
<evidence type="ECO:0000313" key="2">
    <source>
        <dbReference type="EMBL" id="CEM25701.1"/>
    </source>
</evidence>
<evidence type="ECO:0000313" key="3">
    <source>
        <dbReference type="Proteomes" id="UP000041254"/>
    </source>
</evidence>
<protein>
    <submittedName>
        <fullName evidence="2">Uncharacterized protein</fullName>
    </submittedName>
</protein>
<dbReference type="InParanoid" id="A0A0G4G9K9"/>
<sequence>MSRSLSRRVSWAFSFVSRRSLSRRGTEGTEFSEAEQGSSNFLCLCVIFTCIFVAGVLALLIYLIVGTDLLRRQKEDKKVVD</sequence>
<dbReference type="VEuPathDB" id="CryptoDB:Vbra_9769"/>
<dbReference type="EMBL" id="CDMY01000603">
    <property type="protein sequence ID" value="CEM25701.1"/>
    <property type="molecule type" value="Genomic_DNA"/>
</dbReference>
<keyword evidence="1" id="KW-1133">Transmembrane helix</keyword>
<evidence type="ECO:0000256" key="1">
    <source>
        <dbReference type="SAM" id="Phobius"/>
    </source>
</evidence>
<keyword evidence="1" id="KW-0472">Membrane</keyword>
<accession>A0A0G4G9K9</accession>
<dbReference type="Proteomes" id="UP000041254">
    <property type="component" value="Unassembled WGS sequence"/>
</dbReference>
<dbReference type="AlphaFoldDB" id="A0A0G4G9K9"/>
<feature type="transmembrane region" description="Helical" evidence="1">
    <location>
        <begin position="38"/>
        <end position="65"/>
    </location>
</feature>
<keyword evidence="1" id="KW-0812">Transmembrane</keyword>
<organism evidence="2 3">
    <name type="scientific">Vitrella brassicaformis (strain CCMP3155)</name>
    <dbReference type="NCBI Taxonomy" id="1169540"/>
    <lineage>
        <taxon>Eukaryota</taxon>
        <taxon>Sar</taxon>
        <taxon>Alveolata</taxon>
        <taxon>Colpodellida</taxon>
        <taxon>Vitrellaceae</taxon>
        <taxon>Vitrella</taxon>
    </lineage>
</organism>
<name>A0A0G4G9K9_VITBC</name>
<reference evidence="2 3" key="1">
    <citation type="submission" date="2014-11" db="EMBL/GenBank/DDBJ databases">
        <authorList>
            <person name="Zhu J."/>
            <person name="Qi W."/>
            <person name="Song R."/>
        </authorList>
    </citation>
    <scope>NUCLEOTIDE SEQUENCE [LARGE SCALE GENOMIC DNA]</scope>
</reference>
<gene>
    <name evidence="2" type="ORF">Vbra_9769</name>
</gene>
<proteinExistence type="predicted"/>